<dbReference type="PANTHER" id="PTHR33372:SF10">
    <property type="entry name" value="OS03G0137300 PROTEIN"/>
    <property type="match status" value="1"/>
</dbReference>
<keyword evidence="2" id="KW-0472">Membrane</keyword>
<accession>A0AA88VDZ7</accession>
<comment type="caution">
    <text evidence="3">The sequence shown here is derived from an EMBL/GenBank/DDBJ whole genome shotgun (WGS) entry which is preliminary data.</text>
</comment>
<dbReference type="Proteomes" id="UP001188597">
    <property type="component" value="Unassembled WGS sequence"/>
</dbReference>
<proteinExistence type="predicted"/>
<evidence type="ECO:0000313" key="3">
    <source>
        <dbReference type="EMBL" id="KAK3006547.1"/>
    </source>
</evidence>
<gene>
    <name evidence="3" type="ORF">RJ639_017702</name>
</gene>
<dbReference type="GO" id="GO:0031969">
    <property type="term" value="C:chloroplast membrane"/>
    <property type="evidence" value="ECO:0007669"/>
    <property type="project" value="TreeGrafter"/>
</dbReference>
<feature type="transmembrane region" description="Helical" evidence="2">
    <location>
        <begin position="280"/>
        <end position="304"/>
    </location>
</feature>
<dbReference type="Pfam" id="PF11833">
    <property type="entry name" value="CPP1-like"/>
    <property type="match status" value="1"/>
</dbReference>
<protein>
    <recommendedName>
        <fullName evidence="5">Protein CHAPERONE-LIKE PROTEIN OF POR1, chloroplastic</fullName>
    </recommendedName>
</protein>
<keyword evidence="4" id="KW-1185">Reference proteome</keyword>
<dbReference type="InterPro" id="IPR021788">
    <property type="entry name" value="CPP1-like"/>
</dbReference>
<evidence type="ECO:0000256" key="1">
    <source>
        <dbReference type="SAM" id="MobiDB-lite"/>
    </source>
</evidence>
<feature type="transmembrane region" description="Helical" evidence="2">
    <location>
        <begin position="218"/>
        <end position="235"/>
    </location>
</feature>
<organism evidence="3 4">
    <name type="scientific">Escallonia herrerae</name>
    <dbReference type="NCBI Taxonomy" id="1293975"/>
    <lineage>
        <taxon>Eukaryota</taxon>
        <taxon>Viridiplantae</taxon>
        <taxon>Streptophyta</taxon>
        <taxon>Embryophyta</taxon>
        <taxon>Tracheophyta</taxon>
        <taxon>Spermatophyta</taxon>
        <taxon>Magnoliopsida</taxon>
        <taxon>eudicotyledons</taxon>
        <taxon>Gunneridae</taxon>
        <taxon>Pentapetalae</taxon>
        <taxon>asterids</taxon>
        <taxon>campanulids</taxon>
        <taxon>Escalloniales</taxon>
        <taxon>Escalloniaceae</taxon>
        <taxon>Escallonia</taxon>
    </lineage>
</organism>
<evidence type="ECO:0008006" key="5">
    <source>
        <dbReference type="Google" id="ProtNLM"/>
    </source>
</evidence>
<dbReference type="PANTHER" id="PTHR33372">
    <property type="match status" value="1"/>
</dbReference>
<name>A0AA88VDZ7_9ASTE</name>
<evidence type="ECO:0000313" key="4">
    <source>
        <dbReference type="Proteomes" id="UP001188597"/>
    </source>
</evidence>
<feature type="region of interest" description="Disordered" evidence="1">
    <location>
        <begin position="17"/>
        <end position="41"/>
    </location>
</feature>
<dbReference type="AlphaFoldDB" id="A0AA88VDZ7"/>
<sequence>MATTLSVRPSRAILCRDHAGSPRTRPPARRPDTAQMANTMSKKDRSWWGLVLSTSRRTLSGVLQAGSGSGFRADDSAPFEMSVENALKLLGVSDGASFEDILGAKNSIVAGCKDDQDMIAQVEAAYDMLLMQSLSQRRSGKVVNSSIRYADVKTVSAPTMGSMPQWLQGTIKSSPISVEAPSTGDLGIQAGVYGALMVLTYVNGSSTSSGGSYGGADVPGLILATSFGASLYFMTKKKVKLVKFLSTGKATVITIGGLVAGAVVGSAVENWLQVDIVPFLGIHSPATVVSEFIILSQFLVSLYLR</sequence>
<evidence type="ECO:0000256" key="2">
    <source>
        <dbReference type="SAM" id="Phobius"/>
    </source>
</evidence>
<dbReference type="EMBL" id="JAVXUP010001980">
    <property type="protein sequence ID" value="KAK3006547.1"/>
    <property type="molecule type" value="Genomic_DNA"/>
</dbReference>
<keyword evidence="2" id="KW-0812">Transmembrane</keyword>
<keyword evidence="2" id="KW-1133">Transmembrane helix</keyword>
<reference evidence="3" key="1">
    <citation type="submission" date="2022-12" db="EMBL/GenBank/DDBJ databases">
        <title>Draft genome assemblies for two species of Escallonia (Escalloniales).</title>
        <authorList>
            <person name="Chanderbali A."/>
            <person name="Dervinis C."/>
            <person name="Anghel I."/>
            <person name="Soltis D."/>
            <person name="Soltis P."/>
            <person name="Zapata F."/>
        </authorList>
    </citation>
    <scope>NUCLEOTIDE SEQUENCE</scope>
    <source>
        <strain evidence="3">UCBG64.0493</strain>
        <tissue evidence="3">Leaf</tissue>
    </source>
</reference>
<feature type="transmembrane region" description="Helical" evidence="2">
    <location>
        <begin position="247"/>
        <end position="268"/>
    </location>
</feature>